<dbReference type="Pfam" id="PF01250">
    <property type="entry name" value="Ribosomal_S6"/>
    <property type="match status" value="1"/>
</dbReference>
<dbReference type="Gene3D" id="3.30.70.60">
    <property type="match status" value="1"/>
</dbReference>
<dbReference type="GO" id="GO:0006412">
    <property type="term" value="P:translation"/>
    <property type="evidence" value="ECO:0007669"/>
    <property type="project" value="UniProtKB-UniRule"/>
</dbReference>
<sequence length="159" mass="18455">MSDTDKQNYELAFHITANLEDADVQKNRQDLEKIITSHGGVVSFAKDPDKIRLAYPVKHETSSYFGYFNFILETPESVDQIRDEVKMNNNILRFLILKHESRPKAEKEDMIRRMAQAERRKQRAAKDPEKTAGQKAETKMGKEDEKALDSKLEEILEKI</sequence>
<dbReference type="AlphaFoldDB" id="A0A1F8F534"/>
<dbReference type="GO" id="GO:0019843">
    <property type="term" value="F:rRNA binding"/>
    <property type="evidence" value="ECO:0007669"/>
    <property type="project" value="UniProtKB-UniRule"/>
</dbReference>
<evidence type="ECO:0000256" key="3">
    <source>
        <dbReference type="HAMAP-Rule" id="MF_00360"/>
    </source>
</evidence>
<keyword evidence="3" id="KW-0699">rRNA-binding</keyword>
<gene>
    <name evidence="3" type="primary">rpsF</name>
    <name evidence="5" type="ORF">A3C61_03270</name>
</gene>
<dbReference type="GO" id="GO:0003735">
    <property type="term" value="F:structural constituent of ribosome"/>
    <property type="evidence" value="ECO:0007669"/>
    <property type="project" value="InterPro"/>
</dbReference>
<evidence type="ECO:0000313" key="6">
    <source>
        <dbReference type="Proteomes" id="UP000178908"/>
    </source>
</evidence>
<proteinExistence type="inferred from homology"/>
<evidence type="ECO:0000256" key="4">
    <source>
        <dbReference type="SAM" id="MobiDB-lite"/>
    </source>
</evidence>
<evidence type="ECO:0000256" key="1">
    <source>
        <dbReference type="ARBA" id="ARBA00009512"/>
    </source>
</evidence>
<comment type="function">
    <text evidence="3">Binds together with bS18 to 16S ribosomal RNA.</text>
</comment>
<comment type="caution">
    <text evidence="5">The sequence shown here is derived from an EMBL/GenBank/DDBJ whole genome shotgun (WGS) entry which is preliminary data.</text>
</comment>
<dbReference type="Proteomes" id="UP000178908">
    <property type="component" value="Unassembled WGS sequence"/>
</dbReference>
<keyword evidence="3" id="KW-0687">Ribonucleoprotein</keyword>
<dbReference type="InterPro" id="IPR014717">
    <property type="entry name" value="Transl_elong_EF1B/ribsomal_bS6"/>
</dbReference>
<evidence type="ECO:0000256" key="2">
    <source>
        <dbReference type="ARBA" id="ARBA00035294"/>
    </source>
</evidence>
<protein>
    <recommendedName>
        <fullName evidence="2 3">Small ribosomal subunit protein bS6</fullName>
    </recommendedName>
</protein>
<keyword evidence="3" id="KW-0689">Ribosomal protein</keyword>
<dbReference type="InterPro" id="IPR020814">
    <property type="entry name" value="Ribosomal_S6_plastid/chlpt"/>
</dbReference>
<dbReference type="SUPFAM" id="SSF54995">
    <property type="entry name" value="Ribosomal protein S6"/>
    <property type="match status" value="1"/>
</dbReference>
<comment type="similarity">
    <text evidence="1 3">Belongs to the bacterial ribosomal protein bS6 family.</text>
</comment>
<dbReference type="GO" id="GO:0005840">
    <property type="term" value="C:ribosome"/>
    <property type="evidence" value="ECO:0007669"/>
    <property type="project" value="UniProtKB-KW"/>
</dbReference>
<keyword evidence="3" id="KW-0694">RNA-binding</keyword>
<name>A0A1F8F534_9BACT</name>
<dbReference type="InterPro" id="IPR000529">
    <property type="entry name" value="Ribosomal_bS6"/>
</dbReference>
<dbReference type="InterPro" id="IPR035980">
    <property type="entry name" value="Ribosomal_bS6_sf"/>
</dbReference>
<dbReference type="HAMAP" id="MF_00360">
    <property type="entry name" value="Ribosomal_bS6"/>
    <property type="match status" value="1"/>
</dbReference>
<accession>A0A1F8F534</accession>
<feature type="region of interest" description="Disordered" evidence="4">
    <location>
        <begin position="115"/>
        <end position="148"/>
    </location>
</feature>
<dbReference type="EMBL" id="MGJO01000054">
    <property type="protein sequence ID" value="OGN08252.1"/>
    <property type="molecule type" value="Genomic_DNA"/>
</dbReference>
<reference evidence="5 6" key="1">
    <citation type="journal article" date="2016" name="Nat. Commun.">
        <title>Thousands of microbial genomes shed light on interconnected biogeochemical processes in an aquifer system.</title>
        <authorList>
            <person name="Anantharaman K."/>
            <person name="Brown C.T."/>
            <person name="Hug L.A."/>
            <person name="Sharon I."/>
            <person name="Castelle C.J."/>
            <person name="Probst A.J."/>
            <person name="Thomas B.C."/>
            <person name="Singh A."/>
            <person name="Wilkins M.J."/>
            <person name="Karaoz U."/>
            <person name="Brodie E.L."/>
            <person name="Williams K.H."/>
            <person name="Hubbard S.S."/>
            <person name="Banfield J.F."/>
        </authorList>
    </citation>
    <scope>NUCLEOTIDE SEQUENCE [LARGE SCALE GENOMIC DNA]</scope>
</reference>
<evidence type="ECO:0000313" key="5">
    <source>
        <dbReference type="EMBL" id="OGN08252.1"/>
    </source>
</evidence>
<dbReference type="GO" id="GO:1990904">
    <property type="term" value="C:ribonucleoprotein complex"/>
    <property type="evidence" value="ECO:0007669"/>
    <property type="project" value="UniProtKB-KW"/>
</dbReference>
<dbReference type="CDD" id="cd00473">
    <property type="entry name" value="bS6"/>
    <property type="match status" value="1"/>
</dbReference>
<organism evidence="5 6">
    <name type="scientific">Candidatus Yanofskybacteria bacterium RIFCSPHIGHO2_02_FULL_39_10</name>
    <dbReference type="NCBI Taxonomy" id="1802674"/>
    <lineage>
        <taxon>Bacteria</taxon>
        <taxon>Candidatus Yanofskyibacteriota</taxon>
    </lineage>
</organism>